<dbReference type="AlphaFoldDB" id="A0A3A6PIH8"/>
<comment type="caution">
    <text evidence="2">The sequence shown here is derived from an EMBL/GenBank/DDBJ whole genome shotgun (WGS) entry which is preliminary data.</text>
</comment>
<name>A0A3A6PIH8_9BACL</name>
<gene>
    <name evidence="2" type="ORF">D3P09_02700</name>
</gene>
<accession>A0A3A6PIH8</accession>
<dbReference type="RefSeq" id="WP_120106976.1">
    <property type="nucleotide sequence ID" value="NZ_QXQB01000001.1"/>
</dbReference>
<dbReference type="Proteomes" id="UP000267798">
    <property type="component" value="Unassembled WGS sequence"/>
</dbReference>
<dbReference type="OrthoDB" id="2488496at2"/>
<feature type="transmembrane region" description="Helical" evidence="1">
    <location>
        <begin position="321"/>
        <end position="340"/>
    </location>
</feature>
<feature type="transmembrane region" description="Helical" evidence="1">
    <location>
        <begin position="281"/>
        <end position="300"/>
    </location>
</feature>
<evidence type="ECO:0000313" key="2">
    <source>
        <dbReference type="EMBL" id="RJX40945.1"/>
    </source>
</evidence>
<proteinExistence type="predicted"/>
<evidence type="ECO:0000313" key="3">
    <source>
        <dbReference type="Proteomes" id="UP000267798"/>
    </source>
</evidence>
<keyword evidence="3" id="KW-1185">Reference proteome</keyword>
<feature type="transmembrane region" description="Helical" evidence="1">
    <location>
        <begin position="147"/>
        <end position="169"/>
    </location>
</feature>
<sequence>MIRLLNVEPTPVPGPPPVPIDEGDGGGSWFTFPDWTTILGPLPRILKEAGEKMDRVTTAVSDVMSGKFLKDAIDNLVIIWADESYSPLYSVFEKIYLFTPRIAEIGFVRGMWSVISLLCVIALIIGAAVLAVNVIRGKKDMKTLLKSFIVCIVSTMVSLTVLNMINVIINWITHMALEGIIGTTEIDYTSLSGEEVLKALIVGVDIMIDPSYASHTLGELLAAQGGIIALILHTIFVIFPAYIIKVLIILTLIAMSIFIGFWIAYSAYTGKLEVLVGYLNMYVRTLLAGGLTSLHWAIFVKAQTDYGAGKGIWFELGLKPAVAAPTSVCILMVVLFFLWIRPLWRAVKDPLTLNGGKAVESVGMWSERASKTLHAVGQRLGSTAMQQRGLNFSKMATRMKDAGKRMQESRTTLGQRALSKISGGTSEAIQGVRYEQPSNWAAEAGTIVSVDSMPVQFQGSQVMAAGSHEIAHALKPAGFQASTMVKVADKERADFKKLLVTDDFKNKFGQSVTYKESTGQLLIEGSQSKAVLREMQSAQFTVGNVKAGHAKDGLFVGNNGEVETLSSLEQTKEAMKVLKEKLPAYTKANLSKADASEAHKRILKDSARFPWANKLQMRNDGLWIPESLVEQVRPVLEGLQKTGKHQVRLELPKGSAFLEKMMQDFQANSEHTDLVASLEANVKLNHVLVEKEKVEHFKKAYEAYRRDRTPYWVNRSGKIMVVIDGVPVEYGKAPLKGLDMGSFEELQKEALRKHADKNQ</sequence>
<keyword evidence="1" id="KW-0472">Membrane</keyword>
<feature type="transmembrane region" description="Helical" evidence="1">
    <location>
        <begin position="246"/>
        <end position="269"/>
    </location>
</feature>
<dbReference type="EMBL" id="QXQB01000001">
    <property type="protein sequence ID" value="RJX40945.1"/>
    <property type="molecule type" value="Genomic_DNA"/>
</dbReference>
<keyword evidence="1" id="KW-0812">Transmembrane</keyword>
<organism evidence="2 3">
    <name type="scientific">Paenibacillus pinisoli</name>
    <dbReference type="NCBI Taxonomy" id="1276110"/>
    <lineage>
        <taxon>Bacteria</taxon>
        <taxon>Bacillati</taxon>
        <taxon>Bacillota</taxon>
        <taxon>Bacilli</taxon>
        <taxon>Bacillales</taxon>
        <taxon>Paenibacillaceae</taxon>
        <taxon>Paenibacillus</taxon>
    </lineage>
</organism>
<keyword evidence="1" id="KW-1133">Transmembrane helix</keyword>
<feature type="transmembrane region" description="Helical" evidence="1">
    <location>
        <begin position="111"/>
        <end position="135"/>
    </location>
</feature>
<protein>
    <submittedName>
        <fullName evidence="2">Uncharacterized protein</fullName>
    </submittedName>
</protein>
<feature type="transmembrane region" description="Helical" evidence="1">
    <location>
        <begin position="220"/>
        <end position="239"/>
    </location>
</feature>
<reference evidence="2 3" key="1">
    <citation type="submission" date="2018-09" db="EMBL/GenBank/DDBJ databases">
        <title>Paenibacillus aracenensis nov. sp. isolated from a cave in southern Spain.</title>
        <authorList>
            <person name="Jurado V."/>
            <person name="Gutierrez-Patricio S."/>
            <person name="Gonzalez-Pimentel J.L."/>
            <person name="Miller A.Z."/>
            <person name="Laiz L."/>
            <person name="Saiz-Jimenez C."/>
        </authorList>
    </citation>
    <scope>NUCLEOTIDE SEQUENCE [LARGE SCALE GENOMIC DNA]</scope>
    <source>
        <strain evidence="2 3">JCM 19203</strain>
    </source>
</reference>
<evidence type="ECO:0000256" key="1">
    <source>
        <dbReference type="SAM" id="Phobius"/>
    </source>
</evidence>